<dbReference type="PROSITE" id="PS51257">
    <property type="entry name" value="PROKAR_LIPOPROTEIN"/>
    <property type="match status" value="1"/>
</dbReference>
<reference evidence="1 2" key="1">
    <citation type="submission" date="2024-01" db="EMBL/GenBank/DDBJ databases">
        <title>The genome sequence of Erythrobacteraceae sp. strain 1XM1-14.</title>
        <authorList>
            <person name="Liu Y."/>
        </authorList>
    </citation>
    <scope>NUCLEOTIDE SEQUENCE [LARGE SCALE GENOMIC DNA]</scope>
    <source>
        <strain evidence="1 2">1XM1-14</strain>
    </source>
</reference>
<comment type="caution">
    <text evidence="1">The sequence shown here is derived from an EMBL/GenBank/DDBJ whole genome shotgun (WGS) entry which is preliminary data.</text>
</comment>
<gene>
    <name evidence="1" type="ORF">VRS74_09070</name>
</gene>
<accession>A0ABU7GFF5</accession>
<dbReference type="RefSeq" id="WP_354144939.1">
    <property type="nucleotide sequence ID" value="NZ_JAZDQV010000008.1"/>
</dbReference>
<sequence>MRRLIFAAALAMSLQGCSTTQKTSGEGLLSVVSQNVLRIAGSRVMEDVDFAGVKGRRVAVELTGFVEDRNRGFLTNLVEVEAESAGAFLVRSGDPEISIEVAVNRAGNDAGKSSVPILKASRRTEATVDLTFTIRDAVSGERLSVQRYMAESKYEQSKWVGIIDGKGKYFVRNLHAGANTGGGIFSAARNEMENSGWQEVTPQ</sequence>
<proteinExistence type="predicted"/>
<dbReference type="EMBL" id="JAZDQV010000008">
    <property type="protein sequence ID" value="MEE1877833.1"/>
    <property type="molecule type" value="Genomic_DNA"/>
</dbReference>
<keyword evidence="2" id="KW-1185">Reference proteome</keyword>
<evidence type="ECO:0000313" key="2">
    <source>
        <dbReference type="Proteomes" id="UP001343492"/>
    </source>
</evidence>
<name>A0ABU7GFF5_9SPHN</name>
<organism evidence="1 2">
    <name type="scientific">Altererythrobacter litoralis</name>
    <dbReference type="NCBI Taxonomy" id="3113904"/>
    <lineage>
        <taxon>Bacteria</taxon>
        <taxon>Pseudomonadati</taxon>
        <taxon>Pseudomonadota</taxon>
        <taxon>Alphaproteobacteria</taxon>
        <taxon>Sphingomonadales</taxon>
        <taxon>Erythrobacteraceae</taxon>
        <taxon>Altererythrobacter</taxon>
    </lineage>
</organism>
<evidence type="ECO:0000313" key="1">
    <source>
        <dbReference type="EMBL" id="MEE1877833.1"/>
    </source>
</evidence>
<protein>
    <submittedName>
        <fullName evidence="1">Uncharacterized protein</fullName>
    </submittedName>
</protein>
<dbReference type="Proteomes" id="UP001343492">
    <property type="component" value="Unassembled WGS sequence"/>
</dbReference>